<dbReference type="AlphaFoldDB" id="A0A7S2H0Y5"/>
<gene>
    <name evidence="1" type="ORF">DSPE1174_LOCUS28933</name>
</gene>
<accession>A0A7S2H0Y5</accession>
<proteinExistence type="predicted"/>
<organism evidence="1">
    <name type="scientific">Octactis speculum</name>
    <dbReference type="NCBI Taxonomy" id="3111310"/>
    <lineage>
        <taxon>Eukaryota</taxon>
        <taxon>Sar</taxon>
        <taxon>Stramenopiles</taxon>
        <taxon>Ochrophyta</taxon>
        <taxon>Dictyochophyceae</taxon>
        <taxon>Dictyochales</taxon>
        <taxon>Dictyochaceae</taxon>
        <taxon>Octactis</taxon>
    </lineage>
</organism>
<dbReference type="EMBL" id="HBGS01055696">
    <property type="protein sequence ID" value="CAD9477186.1"/>
    <property type="molecule type" value="Transcribed_RNA"/>
</dbReference>
<reference evidence="1" key="1">
    <citation type="submission" date="2021-01" db="EMBL/GenBank/DDBJ databases">
        <authorList>
            <person name="Corre E."/>
            <person name="Pelletier E."/>
            <person name="Niang G."/>
            <person name="Scheremetjew M."/>
            <person name="Finn R."/>
            <person name="Kale V."/>
            <person name="Holt S."/>
            <person name="Cochrane G."/>
            <person name="Meng A."/>
            <person name="Brown T."/>
            <person name="Cohen L."/>
        </authorList>
    </citation>
    <scope>NUCLEOTIDE SEQUENCE</scope>
    <source>
        <strain evidence="1">CCMP1381</strain>
    </source>
</reference>
<evidence type="ECO:0000313" key="1">
    <source>
        <dbReference type="EMBL" id="CAD9477186.1"/>
    </source>
</evidence>
<protein>
    <recommendedName>
        <fullName evidence="2">DUSP domain-containing protein</fullName>
    </recommendedName>
</protein>
<sequence length="388" mass="44284">MASVEITKITYPDLEREVLSYNLINIAALQFVERKRIYQLIVAPQTRKGFFVSKTWCNQYSKWFSQAVQPLMTRNGKKKKKKNSRRRISDAASVTPWQNVNADIVCEHGMLARACAQRAKRRVMEPGAWNLLHCFYPDSQAFAATTAECHKCVRAHSAQQDELQRQCHEVKIAREAEVEGNPLLKLVLSRRTGSPNHLFNRNPLELLPLLPGLYKLVSHEWLRSWRHYTRSHKATRPPPPDLSLFLCEAHQLPLIPPHLRQFLCNCHSSFPPSFPHLRVFLCQQIGFSVLMAVSFPSCKLVIGGIIKARERDSLLLALDQTEHQSQHVCEVVTEDEYDALLGLYPNEPTGLSVGFAISDHGIEWATAPCTSCDAGHLDQHFLGWRRHK</sequence>
<name>A0A7S2H0Y5_9STRA</name>
<evidence type="ECO:0008006" key="2">
    <source>
        <dbReference type="Google" id="ProtNLM"/>
    </source>
</evidence>